<evidence type="ECO:0000313" key="3">
    <source>
        <dbReference type="Proteomes" id="UP000056750"/>
    </source>
</evidence>
<reference evidence="2 3" key="1">
    <citation type="submission" date="2015-12" db="EMBL/GenBank/DDBJ databases">
        <title>Intraspecies pangenome expansion in the marine bacterium Alteromonas.</title>
        <authorList>
            <person name="Lopez-Perez M."/>
            <person name="Rodriguez-Valera F."/>
        </authorList>
    </citation>
    <scope>NUCLEOTIDE SEQUENCE [LARGE SCALE GENOMIC DNA]</scope>
    <source>
        <strain evidence="2 3">LMG 21861</strain>
        <plasmid evidence="2 3">pASTE61-200</plasmid>
    </source>
</reference>
<accession>A0ABM5YPT7</accession>
<proteinExistence type="predicted"/>
<feature type="signal peptide" evidence="1">
    <location>
        <begin position="1"/>
        <end position="23"/>
    </location>
</feature>
<feature type="chain" id="PRO_5045869119" description="Imelysin-like domain-containing protein" evidence="1">
    <location>
        <begin position="24"/>
        <end position="354"/>
    </location>
</feature>
<organism evidence="2 3">
    <name type="scientific">Alteromonas stellipolaris</name>
    <dbReference type="NCBI Taxonomy" id="233316"/>
    <lineage>
        <taxon>Bacteria</taxon>
        <taxon>Pseudomonadati</taxon>
        <taxon>Pseudomonadota</taxon>
        <taxon>Gammaproteobacteria</taxon>
        <taxon>Alteromonadales</taxon>
        <taxon>Alteromonadaceae</taxon>
        <taxon>Alteromonas/Salinimonas group</taxon>
        <taxon>Alteromonas</taxon>
    </lineage>
</organism>
<dbReference type="Proteomes" id="UP000056750">
    <property type="component" value="Plasmid pASTE61-200"/>
</dbReference>
<evidence type="ECO:0008006" key="4">
    <source>
        <dbReference type="Google" id="ProtNLM"/>
    </source>
</evidence>
<evidence type="ECO:0000256" key="1">
    <source>
        <dbReference type="SAM" id="SignalP"/>
    </source>
</evidence>
<name>A0ABM5YPT7_9ALTE</name>
<keyword evidence="1" id="KW-0732">Signal</keyword>
<dbReference type="RefSeq" id="WP_061093673.1">
    <property type="nucleotide sequence ID" value="NZ_CP013927.1"/>
</dbReference>
<keyword evidence="2" id="KW-0614">Plasmid</keyword>
<protein>
    <recommendedName>
        <fullName evidence="4">Imelysin-like domain-containing protein</fullName>
    </recommendedName>
</protein>
<dbReference type="EMBL" id="CP013927">
    <property type="protein sequence ID" value="AMJ76632.1"/>
    <property type="molecule type" value="Genomic_DNA"/>
</dbReference>
<keyword evidence="3" id="KW-1185">Reference proteome</keyword>
<evidence type="ECO:0000313" key="2">
    <source>
        <dbReference type="EMBL" id="AMJ76632.1"/>
    </source>
</evidence>
<gene>
    <name evidence="2" type="ORF">AVL57_00355</name>
</gene>
<geneLocation type="plasmid" evidence="2 3">
    <name>pASTE61-200</name>
</geneLocation>
<sequence>MMNNVFILLVLVVGIGHSPTSSAWEACMPFCDLECSGAEMTNLAAQVVSDLNTVTTTCQSLISARNDMAQTISETFAEMSSEVAAYYMGILSGLDASVNQIAGGNEQQAVALANFVDVINSTIHETSKNTVKANEFFHNDYLYGIHSAPENQMIMQSACTDCTDEPVIEALSQIDSFAVDSYDFATIVQEGMVNQTGNRTQKEAVVSKLDTKDNLLAQLAPWESADEYAQYLSYQNIDRFADNDFDAVHAELLGSITGGYFNYYEFGDDEAYEALSTLGESTSGSIDSLVRGIESDALLQADYINDTAQLNAHGLRNRMVNAKQVETAQYNALYQLLTTENVIAALDIANEAFK</sequence>